<dbReference type="PANTHER" id="PTHR30024:SF47">
    <property type="entry name" value="TAURINE-BINDING PERIPLASMIC PROTEIN"/>
    <property type="match status" value="1"/>
</dbReference>
<comment type="caution">
    <text evidence="5">The sequence shown here is derived from an EMBL/GenBank/DDBJ whole genome shotgun (WGS) entry which is preliminary data.</text>
</comment>
<protein>
    <submittedName>
        <fullName evidence="5">Urea ABC transporter substrate-binding protein</fullName>
    </submittedName>
</protein>
<name>A0ABU9G9R4_COBMA</name>
<evidence type="ECO:0000313" key="5">
    <source>
        <dbReference type="EMBL" id="MEL0615198.1"/>
    </source>
</evidence>
<dbReference type="SUPFAM" id="SSF53850">
    <property type="entry name" value="Periplasmic binding protein-like II"/>
    <property type="match status" value="1"/>
</dbReference>
<reference evidence="5 6" key="1">
    <citation type="submission" date="2024-02" db="EMBL/GenBank/DDBJ databases">
        <title>Bacteria isolated from the canopy kelp, Nereocystis luetkeana.</title>
        <authorList>
            <person name="Pfister C.A."/>
            <person name="Younker I.T."/>
            <person name="Light S.H."/>
        </authorList>
    </citation>
    <scope>NUCLEOTIDE SEQUENCE [LARGE SCALE GENOMIC DNA]</scope>
    <source>
        <strain evidence="5 6">TI.5.07</strain>
    </source>
</reference>
<comment type="subcellular location">
    <subcellularLocation>
        <location evidence="1">Periplasm</location>
    </subcellularLocation>
</comment>
<evidence type="ECO:0000256" key="3">
    <source>
        <dbReference type="ARBA" id="ARBA00022729"/>
    </source>
</evidence>
<evidence type="ECO:0000313" key="6">
    <source>
        <dbReference type="Proteomes" id="UP001378242"/>
    </source>
</evidence>
<dbReference type="InterPro" id="IPR015168">
    <property type="entry name" value="SsuA/THI5"/>
</dbReference>
<dbReference type="Proteomes" id="UP001378242">
    <property type="component" value="Unassembled WGS sequence"/>
</dbReference>
<comment type="similarity">
    <text evidence="2">Belongs to the bacterial solute-binding protein SsuA/TauA family.</text>
</comment>
<evidence type="ECO:0000259" key="4">
    <source>
        <dbReference type="Pfam" id="PF09084"/>
    </source>
</evidence>
<sequence>MTQPARLSPSTTSLSDACAQAPSAAVASDSPAVSAVSSKTSRRAALAGALLLGASLSPQAMAQDSFSVCWSVYAGWMPWEYADTQGIVDKWAKKYDINIDVVQVNDYVESINQYTSGNVDGCAMTNMDALTLPAASSVDSTALILGDYSDGNDGVMVRDGDSIESLKDREVNLVQFSVSHYLLARALDSVGMSERDLTTTNTGDADIVALASNTDTQAVVTWNPQLATLKDMPGYTEVFNSSDIPGEILDLMVVNTQTLKDNPDFGHALVGAWYEVMEKMKAGDEAALSQMADAAGTDLAGYQSQLAATHIYYTPAEAVAAFNAPSLKDTMQHIADFSFAQGLLGEGAPDAGFIGIETPAGIVGNEGNVMLRFDPSYTAALADSQ</sequence>
<dbReference type="PANTHER" id="PTHR30024">
    <property type="entry name" value="ALIPHATIC SULFONATES-BINDING PROTEIN-RELATED"/>
    <property type="match status" value="1"/>
</dbReference>
<feature type="domain" description="SsuA/THI5-like" evidence="4">
    <location>
        <begin position="93"/>
        <end position="274"/>
    </location>
</feature>
<dbReference type="NCBIfam" id="TIGR03427">
    <property type="entry name" value="ABC_peri_uca"/>
    <property type="match status" value="1"/>
</dbReference>
<organism evidence="5 6">
    <name type="scientific">Cobetia marina</name>
    <name type="common">Deleya marina</name>
    <dbReference type="NCBI Taxonomy" id="28258"/>
    <lineage>
        <taxon>Bacteria</taxon>
        <taxon>Pseudomonadati</taxon>
        <taxon>Pseudomonadota</taxon>
        <taxon>Gammaproteobacteria</taxon>
        <taxon>Oceanospirillales</taxon>
        <taxon>Halomonadaceae</taxon>
        <taxon>Cobetia</taxon>
    </lineage>
</organism>
<dbReference type="RefSeq" id="WP_341541530.1">
    <property type="nucleotide sequence ID" value="NZ_JBAKAP010000001.1"/>
</dbReference>
<dbReference type="EMBL" id="JBAKAP010000001">
    <property type="protein sequence ID" value="MEL0615198.1"/>
    <property type="molecule type" value="Genomic_DNA"/>
</dbReference>
<proteinExistence type="inferred from homology"/>
<dbReference type="Pfam" id="PF09084">
    <property type="entry name" value="NMT1"/>
    <property type="match status" value="1"/>
</dbReference>
<evidence type="ECO:0000256" key="1">
    <source>
        <dbReference type="ARBA" id="ARBA00004418"/>
    </source>
</evidence>
<keyword evidence="3" id="KW-0732">Signal</keyword>
<gene>
    <name evidence="5" type="ORF">V6243_00035</name>
</gene>
<evidence type="ECO:0000256" key="2">
    <source>
        <dbReference type="ARBA" id="ARBA00010742"/>
    </source>
</evidence>
<dbReference type="Gene3D" id="3.40.190.10">
    <property type="entry name" value="Periplasmic binding protein-like II"/>
    <property type="match status" value="2"/>
</dbReference>
<keyword evidence="6" id="KW-1185">Reference proteome</keyword>
<dbReference type="InterPro" id="IPR017793">
    <property type="entry name" value="ABC_transptr_urea-assoc_sub-bd"/>
</dbReference>
<accession>A0ABU9G9R4</accession>